<name>A0AAN6Q5C7_9PEZI</name>
<reference evidence="1" key="2">
    <citation type="submission" date="2023-05" db="EMBL/GenBank/DDBJ databases">
        <authorList>
            <consortium name="Lawrence Berkeley National Laboratory"/>
            <person name="Steindorff A."/>
            <person name="Hensen N."/>
            <person name="Bonometti L."/>
            <person name="Westerberg I."/>
            <person name="Brannstrom I.O."/>
            <person name="Guillou S."/>
            <person name="Cros-Aarteil S."/>
            <person name="Calhoun S."/>
            <person name="Haridas S."/>
            <person name="Kuo A."/>
            <person name="Mondo S."/>
            <person name="Pangilinan J."/>
            <person name="Riley R."/>
            <person name="Labutti K."/>
            <person name="Andreopoulos B."/>
            <person name="Lipzen A."/>
            <person name="Chen C."/>
            <person name="Yanf M."/>
            <person name="Daum C."/>
            <person name="Ng V."/>
            <person name="Clum A."/>
            <person name="Ohm R."/>
            <person name="Martin F."/>
            <person name="Silar P."/>
            <person name="Natvig D."/>
            <person name="Lalanne C."/>
            <person name="Gautier V."/>
            <person name="Ament-Velasquez S.L."/>
            <person name="Kruys A."/>
            <person name="Hutchinson M.I."/>
            <person name="Powell A.J."/>
            <person name="Barry K."/>
            <person name="Miller A.N."/>
            <person name="Grigoriev I.V."/>
            <person name="Debuchy R."/>
            <person name="Gladieux P."/>
            <person name="Thoren M.H."/>
            <person name="Johannesson H."/>
        </authorList>
    </citation>
    <scope>NUCLEOTIDE SEQUENCE</scope>
    <source>
        <strain evidence="1">CBS 757.83</strain>
    </source>
</reference>
<comment type="caution">
    <text evidence="1">The sequence shown here is derived from an EMBL/GenBank/DDBJ whole genome shotgun (WGS) entry which is preliminary data.</text>
</comment>
<gene>
    <name evidence="1" type="ORF">N658DRAFT_233924</name>
</gene>
<dbReference type="Proteomes" id="UP001305647">
    <property type="component" value="Unassembled WGS sequence"/>
</dbReference>
<keyword evidence="2" id="KW-1185">Reference proteome</keyword>
<evidence type="ECO:0000313" key="2">
    <source>
        <dbReference type="Proteomes" id="UP001305647"/>
    </source>
</evidence>
<sequence length="149" mass="16854">MVFIFRVGAQPVAHWLVRGVLPQMLKTFGLAFLRSLPRLCWARGGQWQYKLFHGENTPLTNSSSRWMSSAKNAASSTQTGRLTARHVEAKSQLEPLRKSVQVQVQIPSHLECGYWFYVGTNASWDVLHDCASRTLLLNAMMNCSFPLQT</sequence>
<protein>
    <submittedName>
        <fullName evidence="1">Uncharacterized protein</fullName>
    </submittedName>
</protein>
<accession>A0AAN6Q5C7</accession>
<organism evidence="1 2">
    <name type="scientific">Parathielavia hyrcaniae</name>
    <dbReference type="NCBI Taxonomy" id="113614"/>
    <lineage>
        <taxon>Eukaryota</taxon>
        <taxon>Fungi</taxon>
        <taxon>Dikarya</taxon>
        <taxon>Ascomycota</taxon>
        <taxon>Pezizomycotina</taxon>
        <taxon>Sordariomycetes</taxon>
        <taxon>Sordariomycetidae</taxon>
        <taxon>Sordariales</taxon>
        <taxon>Chaetomiaceae</taxon>
        <taxon>Parathielavia</taxon>
    </lineage>
</organism>
<evidence type="ECO:0000313" key="1">
    <source>
        <dbReference type="EMBL" id="KAK4103869.1"/>
    </source>
</evidence>
<dbReference type="EMBL" id="MU863627">
    <property type="protein sequence ID" value="KAK4103869.1"/>
    <property type="molecule type" value="Genomic_DNA"/>
</dbReference>
<reference evidence="1" key="1">
    <citation type="journal article" date="2023" name="Mol. Phylogenet. Evol.">
        <title>Genome-scale phylogeny and comparative genomics of the fungal order Sordariales.</title>
        <authorList>
            <person name="Hensen N."/>
            <person name="Bonometti L."/>
            <person name="Westerberg I."/>
            <person name="Brannstrom I.O."/>
            <person name="Guillou S."/>
            <person name="Cros-Aarteil S."/>
            <person name="Calhoun S."/>
            <person name="Haridas S."/>
            <person name="Kuo A."/>
            <person name="Mondo S."/>
            <person name="Pangilinan J."/>
            <person name="Riley R."/>
            <person name="LaButti K."/>
            <person name="Andreopoulos B."/>
            <person name="Lipzen A."/>
            <person name="Chen C."/>
            <person name="Yan M."/>
            <person name="Daum C."/>
            <person name="Ng V."/>
            <person name="Clum A."/>
            <person name="Steindorff A."/>
            <person name="Ohm R.A."/>
            <person name="Martin F."/>
            <person name="Silar P."/>
            <person name="Natvig D.O."/>
            <person name="Lalanne C."/>
            <person name="Gautier V."/>
            <person name="Ament-Velasquez S.L."/>
            <person name="Kruys A."/>
            <person name="Hutchinson M.I."/>
            <person name="Powell A.J."/>
            <person name="Barry K."/>
            <person name="Miller A.N."/>
            <person name="Grigoriev I.V."/>
            <person name="Debuchy R."/>
            <person name="Gladieux P."/>
            <person name="Hiltunen Thoren M."/>
            <person name="Johannesson H."/>
        </authorList>
    </citation>
    <scope>NUCLEOTIDE SEQUENCE</scope>
    <source>
        <strain evidence="1">CBS 757.83</strain>
    </source>
</reference>
<proteinExistence type="predicted"/>
<dbReference type="AlphaFoldDB" id="A0AAN6Q5C7"/>